<accession>V5H7L7</accession>
<evidence type="ECO:0000313" key="2">
    <source>
        <dbReference type="EMBL" id="JAB68838.1"/>
    </source>
</evidence>
<organism evidence="2">
    <name type="scientific">Ixodes ricinus</name>
    <name type="common">Common tick</name>
    <name type="synonym">Acarus ricinus</name>
    <dbReference type="NCBI Taxonomy" id="34613"/>
    <lineage>
        <taxon>Eukaryota</taxon>
        <taxon>Metazoa</taxon>
        <taxon>Ecdysozoa</taxon>
        <taxon>Arthropoda</taxon>
        <taxon>Chelicerata</taxon>
        <taxon>Arachnida</taxon>
        <taxon>Acari</taxon>
        <taxon>Parasitiformes</taxon>
        <taxon>Ixodida</taxon>
        <taxon>Ixodoidea</taxon>
        <taxon>Ixodidae</taxon>
        <taxon>Ixodinae</taxon>
        <taxon>Ixodes</taxon>
    </lineage>
</organism>
<feature type="chain" id="PRO_5004734947" evidence="1">
    <location>
        <begin position="19"/>
        <end position="96"/>
    </location>
</feature>
<feature type="signal peptide" evidence="1">
    <location>
        <begin position="1"/>
        <end position="18"/>
    </location>
</feature>
<reference evidence="2" key="1">
    <citation type="journal article" date="2015" name="Sci. Rep.">
        <title>Tissue- and time-dependent transcription in Ixodes ricinus salivary glands and midguts when blood feeding on the vertebrate host.</title>
        <authorList>
            <person name="Kotsyfakis M."/>
            <person name="Schwarz A."/>
            <person name="Erhart J."/>
            <person name="Ribeiro J.M."/>
        </authorList>
    </citation>
    <scope>NUCLEOTIDE SEQUENCE</scope>
    <source>
        <tissue evidence="2">Salivary gland and midgut</tissue>
    </source>
</reference>
<keyword evidence="1" id="KW-0732">Signal</keyword>
<sequence length="96" mass="10292">MQLVVFAVVLILPSFLSGESSSSFTEVSDECGLYIVEGGDSACQRLSTECENFDPNTCTVICKDGQRSPLPNGVCSNGKVDCTSDVAEKLRTWAFS</sequence>
<proteinExistence type="evidence at transcript level"/>
<evidence type="ECO:0000256" key="1">
    <source>
        <dbReference type="SAM" id="SignalP"/>
    </source>
</evidence>
<dbReference type="AlphaFoldDB" id="V5H7L7"/>
<dbReference type="EMBL" id="GANP01015630">
    <property type="protein sequence ID" value="JAB68838.1"/>
    <property type="molecule type" value="mRNA"/>
</dbReference>
<protein>
    <submittedName>
        <fullName evidence="2">Putative secreted protein</fullName>
    </submittedName>
</protein>
<name>V5H7L7_IXORI</name>